<protein>
    <submittedName>
        <fullName evidence="1">Uncharacterized protein</fullName>
    </submittedName>
</protein>
<name>A0A133N6A8_CLOPF</name>
<dbReference type="EMBL" id="LRPU01000078">
    <property type="protein sequence ID" value="KXA11840.1"/>
    <property type="molecule type" value="Genomic_DNA"/>
</dbReference>
<evidence type="ECO:0000313" key="2">
    <source>
        <dbReference type="Proteomes" id="UP000070646"/>
    </source>
</evidence>
<reference evidence="1 2" key="1">
    <citation type="submission" date="2016-01" db="EMBL/GenBank/DDBJ databases">
        <authorList>
            <person name="Oliw E.H."/>
        </authorList>
    </citation>
    <scope>NUCLEOTIDE SEQUENCE [LARGE SCALE GENOMIC DNA]</scope>
    <source>
        <strain evidence="1 2">MJR7757A</strain>
    </source>
</reference>
<dbReference type="PATRIC" id="fig|1502.174.peg.1642"/>
<proteinExistence type="predicted"/>
<comment type="caution">
    <text evidence="1">The sequence shown here is derived from an EMBL/GenBank/DDBJ whole genome shotgun (WGS) entry which is preliminary data.</text>
</comment>
<organism evidence="1 2">
    <name type="scientific">Clostridium perfringens</name>
    <dbReference type="NCBI Taxonomy" id="1502"/>
    <lineage>
        <taxon>Bacteria</taxon>
        <taxon>Bacillati</taxon>
        <taxon>Bacillota</taxon>
        <taxon>Clostridia</taxon>
        <taxon>Eubacteriales</taxon>
        <taxon>Clostridiaceae</taxon>
        <taxon>Clostridium</taxon>
    </lineage>
</organism>
<sequence length="39" mass="4819">MSGQINEVQQEMKYLKTRLCLGKRTNRCYKQNIWTYYTQ</sequence>
<dbReference type="Proteomes" id="UP000070646">
    <property type="component" value="Unassembled WGS sequence"/>
</dbReference>
<gene>
    <name evidence="1" type="ORF">HMPREF3222_01629</name>
</gene>
<accession>A0A133N6A8</accession>
<evidence type="ECO:0000313" key="1">
    <source>
        <dbReference type="EMBL" id="KXA11840.1"/>
    </source>
</evidence>
<dbReference type="AlphaFoldDB" id="A0A133N6A8"/>